<dbReference type="Proteomes" id="UP000326877">
    <property type="component" value="Unassembled WGS sequence"/>
</dbReference>
<protein>
    <submittedName>
        <fullName evidence="1">Uncharacterized protein</fullName>
    </submittedName>
</protein>
<dbReference type="AlphaFoldDB" id="A0A5N7BXN8"/>
<evidence type="ECO:0000313" key="1">
    <source>
        <dbReference type="EMBL" id="KAE8386529.1"/>
    </source>
</evidence>
<name>A0A5N7BXN8_PETAA</name>
<proteinExistence type="predicted"/>
<dbReference type="OrthoDB" id="5429831at2759"/>
<organism evidence="1">
    <name type="scientific">Petromyces alliaceus</name>
    <name type="common">Aspergillus alliaceus</name>
    <dbReference type="NCBI Taxonomy" id="209559"/>
    <lineage>
        <taxon>Eukaryota</taxon>
        <taxon>Fungi</taxon>
        <taxon>Dikarya</taxon>
        <taxon>Ascomycota</taxon>
        <taxon>Pezizomycotina</taxon>
        <taxon>Eurotiomycetes</taxon>
        <taxon>Eurotiomycetidae</taxon>
        <taxon>Eurotiales</taxon>
        <taxon>Aspergillaceae</taxon>
        <taxon>Aspergillus</taxon>
        <taxon>Aspergillus subgen. Circumdati</taxon>
    </lineage>
</organism>
<accession>A0A5N7BXN8</accession>
<sequence>MTIIDADAQKVFVRFQIPRDKQHPEPARVANLHWTANKGEVTAAYRNFHNTGGNNIMLWMEFNIWALQYAGLFSHPNLLHVEPQLGLNQTEVVVSFILPSGTEKLEKIYPTIGHDWSEPDKAAAHYVFGLKGNLDIHDYAYSSNYTLKNAIQTYKNGNARTAPKLHLACAKPGGGNLFVDLKLMR</sequence>
<gene>
    <name evidence="1" type="ORF">BDV23DRAFT_163181</name>
</gene>
<reference evidence="1" key="1">
    <citation type="submission" date="2019-04" db="EMBL/GenBank/DDBJ databases">
        <title>Friends and foes A comparative genomics studyof 23 Aspergillus species from section Flavi.</title>
        <authorList>
            <consortium name="DOE Joint Genome Institute"/>
            <person name="Kjaerbolling I."/>
            <person name="Vesth T."/>
            <person name="Frisvad J.C."/>
            <person name="Nybo J.L."/>
            <person name="Theobald S."/>
            <person name="Kildgaard S."/>
            <person name="Isbrandt T."/>
            <person name="Kuo A."/>
            <person name="Sato A."/>
            <person name="Lyhne E.K."/>
            <person name="Kogle M.E."/>
            <person name="Wiebenga A."/>
            <person name="Kun R.S."/>
            <person name="Lubbers R.J."/>
            <person name="Makela M.R."/>
            <person name="Barry K."/>
            <person name="Chovatia M."/>
            <person name="Clum A."/>
            <person name="Daum C."/>
            <person name="Haridas S."/>
            <person name="He G."/>
            <person name="LaButti K."/>
            <person name="Lipzen A."/>
            <person name="Mondo S."/>
            <person name="Riley R."/>
            <person name="Salamov A."/>
            <person name="Simmons B.A."/>
            <person name="Magnuson J.K."/>
            <person name="Henrissat B."/>
            <person name="Mortensen U.H."/>
            <person name="Larsen T.O."/>
            <person name="Devries R.P."/>
            <person name="Grigoriev I.V."/>
            <person name="Machida M."/>
            <person name="Baker S.E."/>
            <person name="Andersen M.R."/>
        </authorList>
    </citation>
    <scope>NUCLEOTIDE SEQUENCE [LARGE SCALE GENOMIC DNA]</scope>
    <source>
        <strain evidence="1">IBT 14317</strain>
    </source>
</reference>
<dbReference type="EMBL" id="ML735310">
    <property type="protein sequence ID" value="KAE8386529.1"/>
    <property type="molecule type" value="Genomic_DNA"/>
</dbReference>